<dbReference type="InterPro" id="IPR046349">
    <property type="entry name" value="C1-like_sf"/>
</dbReference>
<sequence length="535" mass="60523">MSVHVKPSSNMVDIRSQNDSEYDKKFEQDPGHRCGTGASTPSSLSDYITSDADDSSDGRCAAPFTLRSIETQLVLTRDATPTDLREMVKRCKEMVMESAECSEERKWLVRRLIELRLRAQELREVSVENLLETCVILGHHLAPQKNHAVTYGPIYCDNCSAAVWTMLQSWYMCNDCGFCCHAKCLTATCRVCAHIVASEAGGYTFTKDICPERGLSAQLYRCAECNASITFNKLIHCLFLQAFTKGLFLSCFGSPFKYTEAAWIEPRLCDYTGLYYCQRCHWNTTAPIPARIIRNWDMEPRKVSRAAAQLLEILEQRPVLNLEQLNPKLFTLVPDLSLVKKLREELQMIKRYLVFCPNADNEGLPWRAGLRSHMVENSGSYAIKDLIDLQNGTLIEEIRAAHDAMRKHVAENCDLCRARGHLCELCGNDEVIYPWDAGSFSCPECSTVYHRACWAKRNHHCSKCSRIQKRLALNQWQGDGNLQVSTQIDETKDILNLKYTLYCAEGPSVNYIISGQCYVCLVTGEGEGSFRASIT</sequence>
<accession>A0ABM3FH63</accession>
<dbReference type="Gene3D" id="3.30.60.20">
    <property type="match status" value="1"/>
</dbReference>
<evidence type="ECO:0000256" key="4">
    <source>
        <dbReference type="ARBA" id="ARBA00022833"/>
    </source>
</evidence>
<protein>
    <submittedName>
        <fullName evidence="9 10">Differentially expressed in FDCP 8 homolog isoform X1</fullName>
    </submittedName>
</protein>
<dbReference type="PANTHER" id="PTHR12326:SF3">
    <property type="entry name" value="DIFFERENTIALLY EXPRESSED IN FDCP 8 HOMOLOG"/>
    <property type="match status" value="1"/>
</dbReference>
<evidence type="ECO:0000256" key="6">
    <source>
        <dbReference type="SAM" id="MobiDB-lite"/>
    </source>
</evidence>
<dbReference type="InterPro" id="IPR051366">
    <property type="entry name" value="DEF8"/>
</dbReference>
<dbReference type="Proteomes" id="UP000829291">
    <property type="component" value="Chromosome 2"/>
</dbReference>
<feature type="compositionally biased region" description="Polar residues" evidence="6">
    <location>
        <begin position="37"/>
        <end position="48"/>
    </location>
</feature>
<organism evidence="8 9">
    <name type="scientific">Neodiprion lecontei</name>
    <name type="common">Redheaded pine sawfly</name>
    <dbReference type="NCBI Taxonomy" id="441921"/>
    <lineage>
        <taxon>Eukaryota</taxon>
        <taxon>Metazoa</taxon>
        <taxon>Ecdysozoa</taxon>
        <taxon>Arthropoda</taxon>
        <taxon>Hexapoda</taxon>
        <taxon>Insecta</taxon>
        <taxon>Pterygota</taxon>
        <taxon>Neoptera</taxon>
        <taxon>Endopterygota</taxon>
        <taxon>Hymenoptera</taxon>
        <taxon>Tenthredinoidea</taxon>
        <taxon>Diprionidae</taxon>
        <taxon>Diprioninae</taxon>
        <taxon>Neodiprion</taxon>
    </lineage>
</organism>
<evidence type="ECO:0000256" key="1">
    <source>
        <dbReference type="ARBA" id="ARBA00022723"/>
    </source>
</evidence>
<evidence type="ECO:0000313" key="9">
    <source>
        <dbReference type="RefSeq" id="XP_046587357.1"/>
    </source>
</evidence>
<keyword evidence="4" id="KW-0862">Zinc</keyword>
<dbReference type="InterPro" id="IPR036280">
    <property type="entry name" value="Multihaem_cyt_sf"/>
</dbReference>
<dbReference type="PANTHER" id="PTHR12326">
    <property type="entry name" value="PLECKSTRIN HOMOLOGY DOMAIN CONTAINING PROTEIN"/>
    <property type="match status" value="1"/>
</dbReference>
<keyword evidence="2" id="KW-0677">Repeat</keyword>
<keyword evidence="1" id="KW-0479">Metal-binding</keyword>
<dbReference type="SUPFAM" id="SSF57889">
    <property type="entry name" value="Cysteine-rich domain"/>
    <property type="match status" value="1"/>
</dbReference>
<evidence type="ECO:0000313" key="10">
    <source>
        <dbReference type="RefSeq" id="XP_046587358.1"/>
    </source>
</evidence>
<dbReference type="RefSeq" id="XP_046587358.1">
    <property type="nucleotide sequence ID" value="XM_046731402.1"/>
</dbReference>
<dbReference type="PROSITE" id="PS50081">
    <property type="entry name" value="ZF_DAG_PE_2"/>
    <property type="match status" value="1"/>
</dbReference>
<evidence type="ECO:0000259" key="7">
    <source>
        <dbReference type="PROSITE" id="PS50081"/>
    </source>
</evidence>
<dbReference type="InterPro" id="IPR002219">
    <property type="entry name" value="PKC_DAG/PE"/>
</dbReference>
<dbReference type="SMART" id="SM01175">
    <property type="entry name" value="DUF4206"/>
    <property type="match status" value="1"/>
</dbReference>
<keyword evidence="8" id="KW-1185">Reference proteome</keyword>
<dbReference type="RefSeq" id="XP_046587357.1">
    <property type="nucleotide sequence ID" value="XM_046731401.1"/>
</dbReference>
<evidence type="ECO:0000256" key="5">
    <source>
        <dbReference type="ARBA" id="ARBA00029450"/>
    </source>
</evidence>
<evidence type="ECO:0000313" key="8">
    <source>
        <dbReference type="Proteomes" id="UP000829291"/>
    </source>
</evidence>
<evidence type="ECO:0000256" key="2">
    <source>
        <dbReference type="ARBA" id="ARBA00022737"/>
    </source>
</evidence>
<dbReference type="Pfam" id="PF13901">
    <property type="entry name" value="RH_dom"/>
    <property type="match status" value="1"/>
</dbReference>
<feature type="domain" description="Phorbol-ester/DAG-type" evidence="7">
    <location>
        <begin position="138"/>
        <end position="192"/>
    </location>
</feature>
<proteinExistence type="inferred from homology"/>
<keyword evidence="3" id="KW-0863">Zinc-finger</keyword>
<feature type="compositionally biased region" description="Basic and acidic residues" evidence="6">
    <location>
        <begin position="16"/>
        <end position="32"/>
    </location>
</feature>
<reference evidence="9 10" key="1">
    <citation type="submission" date="2025-05" db="UniProtKB">
        <authorList>
            <consortium name="RefSeq"/>
        </authorList>
    </citation>
    <scope>IDENTIFICATION</scope>
    <source>
        <tissue evidence="9 10">Thorax and Abdomen</tissue>
    </source>
</reference>
<gene>
    <name evidence="9 10" type="primary">LOC107220446</name>
</gene>
<feature type="region of interest" description="Disordered" evidence="6">
    <location>
        <begin position="1"/>
        <end position="57"/>
    </location>
</feature>
<comment type="similarity">
    <text evidence="5">Belongs to the DEF8 family.</text>
</comment>
<dbReference type="GeneID" id="107220446"/>
<name>A0ABM3FH63_NEOLC</name>
<dbReference type="CDD" id="cd20819">
    <property type="entry name" value="C1_DEF8"/>
    <property type="match status" value="1"/>
</dbReference>
<dbReference type="InterPro" id="IPR047983">
    <property type="entry name" value="DEF8_C1"/>
</dbReference>
<evidence type="ECO:0000256" key="3">
    <source>
        <dbReference type="ARBA" id="ARBA00022771"/>
    </source>
</evidence>
<dbReference type="SUPFAM" id="SSF48695">
    <property type="entry name" value="Multiheme cytochromes"/>
    <property type="match status" value="1"/>
</dbReference>
<dbReference type="InterPro" id="IPR025258">
    <property type="entry name" value="RH_dom"/>
</dbReference>